<organism evidence="1 2">
    <name type="scientific">Natrinema pallidum</name>
    <dbReference type="NCBI Taxonomy" id="69527"/>
    <lineage>
        <taxon>Archaea</taxon>
        <taxon>Methanobacteriati</taxon>
        <taxon>Methanobacteriota</taxon>
        <taxon>Stenosarchaea group</taxon>
        <taxon>Halobacteria</taxon>
        <taxon>Halobacteriales</taxon>
        <taxon>Natrialbaceae</taxon>
        <taxon>Natrinema</taxon>
    </lineage>
</organism>
<dbReference type="AlphaFoldDB" id="A0A4P9TG78"/>
<evidence type="ECO:0000313" key="2">
    <source>
        <dbReference type="Proteomes" id="UP000307562"/>
    </source>
</evidence>
<dbReference type="EMBL" id="CP040637">
    <property type="protein sequence ID" value="QCW03868.1"/>
    <property type="molecule type" value="Genomic_DNA"/>
</dbReference>
<name>A0A4P9TG78_9EURY</name>
<evidence type="ECO:0000313" key="1">
    <source>
        <dbReference type="EMBL" id="QCW03868.1"/>
    </source>
</evidence>
<sequence>MKSNEFDDGCGRRKILKAATGVGGLSVASLFATGVGSAQTITSGSEGYVINEDGYMEYQGDKDEKYIKKAVEGMNKAKQTGEASFTIEDGQVVVQSEQQSQFTTSDDCPGENSYSNSAQLNGVKHTIKIDHCLTNDVIDAMLAGAGAAQIAAILTGGPVNAPAFVISECAAVLLATGWQILDNNAEGEGVEIVFFLPNVIGVPGIDPQ</sequence>
<dbReference type="RefSeq" id="WP_138654173.1">
    <property type="nucleotide sequence ID" value="NZ_CP040637.1"/>
</dbReference>
<dbReference type="GeneID" id="96156676"/>
<keyword evidence="2" id="KW-1185">Reference proteome</keyword>
<proteinExistence type="predicted"/>
<protein>
    <submittedName>
        <fullName evidence="1">Uncharacterized protein</fullName>
    </submittedName>
</protein>
<dbReference type="Proteomes" id="UP000307562">
    <property type="component" value="Chromosome"/>
</dbReference>
<reference evidence="2" key="1">
    <citation type="submission" date="2019-05" db="EMBL/GenBank/DDBJ databases">
        <title>Complete Genome Sequence and Methylation Pattern of the Halophilic Archaeon Natrinema pallidum BOL6-1.</title>
        <authorList>
            <person name="DasSarma P."/>
            <person name="DasSarma B.P."/>
            <person name="DasSarma S.L."/>
            <person name="Martinez F.L."/>
            <person name="Guzman D."/>
            <person name="Roberts R.J."/>
            <person name="DasSarma S."/>
        </authorList>
    </citation>
    <scope>NUCLEOTIDE SEQUENCE [LARGE SCALE GENOMIC DNA]</scope>
    <source>
        <strain evidence="2">BOL6-1</strain>
    </source>
</reference>
<accession>A0A4P9TG78</accession>
<dbReference type="KEGG" id="npl:FGF80_11745"/>
<gene>
    <name evidence="1" type="ORF">FGF80_11745</name>
</gene>